<dbReference type="RefSeq" id="WP_033632939.1">
    <property type="nucleotide sequence ID" value="NZ_CBCSIN010000010.1"/>
</dbReference>
<dbReference type="InterPro" id="IPR000073">
    <property type="entry name" value="AB_hydrolase_1"/>
</dbReference>
<dbReference type="Pfam" id="PF00561">
    <property type="entry name" value="Abhydrolase_1"/>
    <property type="match status" value="1"/>
</dbReference>
<dbReference type="PANTHER" id="PTHR43433:SF5">
    <property type="entry name" value="AB HYDROLASE-1 DOMAIN-CONTAINING PROTEIN"/>
    <property type="match status" value="1"/>
</dbReference>
<dbReference type="SUPFAM" id="SSF53474">
    <property type="entry name" value="alpha/beta-Hydrolases"/>
    <property type="match status" value="1"/>
</dbReference>
<dbReference type="PANTHER" id="PTHR43433">
    <property type="entry name" value="HYDROLASE, ALPHA/BETA FOLD FAMILY PROTEIN"/>
    <property type="match status" value="1"/>
</dbReference>
<gene>
    <name evidence="2" type="ORF">SAMN02927935_03654</name>
</gene>
<feature type="domain" description="AB hydrolase-1" evidence="1">
    <location>
        <begin position="29"/>
        <end position="157"/>
    </location>
</feature>
<evidence type="ECO:0000313" key="3">
    <source>
        <dbReference type="Proteomes" id="UP000183031"/>
    </source>
</evidence>
<dbReference type="InterPro" id="IPR029058">
    <property type="entry name" value="AB_hydrolase_fold"/>
</dbReference>
<accession>A0A1G5KSR2</accession>
<dbReference type="InterPro" id="IPR050471">
    <property type="entry name" value="AB_hydrolase"/>
</dbReference>
<dbReference type="EMBL" id="FMUT01000010">
    <property type="protein sequence ID" value="SCZ03627.1"/>
    <property type="molecule type" value="Genomic_DNA"/>
</dbReference>
<name>A0A1G5KSR2_9GAMM</name>
<sequence length="301" mass="33165">MNEIVIRYGVTEQGEVPLAYEDWGDEAHPPLLLIMGIGAQLLLWPDDFCRALVAQGFRVIRYDNRDVGLSGKTQAQRTQPLWLLMLRAQLGWQTPVPYTLADMATDAAHLLDHLRIPQAHVLGASMGGMIAQVLAAEYPQRVASLCILFSSTNQPLLPPPAPSLLWLLVRRPAADLTLQQRHEGMKAFLRALGTRFYPPEEAELDALVNRLLKRGVDPEGVQRQLSALLGSGDLRRYSRRIAAPTLVIHGDRDRLVRKAGGVAIARAVVNAKLHIMPGMGHDLPAPLRLQLAAMIARHALG</sequence>
<evidence type="ECO:0000313" key="2">
    <source>
        <dbReference type="EMBL" id="SCZ03627.1"/>
    </source>
</evidence>
<keyword evidence="3" id="KW-1185">Reference proteome</keyword>
<comment type="caution">
    <text evidence="2">The sequence shown here is derived from an EMBL/GenBank/DDBJ whole genome shotgun (WGS) entry which is preliminary data.</text>
</comment>
<reference evidence="2 3" key="1">
    <citation type="submission" date="2016-10" db="EMBL/GenBank/DDBJ databases">
        <authorList>
            <person name="Varghese N."/>
            <person name="Submissions S."/>
        </authorList>
    </citation>
    <scope>NUCLEOTIDE SEQUENCE [LARGE SCALE GENOMIC DNA]</scope>
    <source>
        <strain evidence="2 3">CGMCC 1.6853</strain>
    </source>
</reference>
<dbReference type="Proteomes" id="UP000183031">
    <property type="component" value="Unassembled WGS sequence"/>
</dbReference>
<organism evidence="2 3">
    <name type="scientific">Serratia nematodiphila</name>
    <dbReference type="NCBI Taxonomy" id="458197"/>
    <lineage>
        <taxon>Bacteria</taxon>
        <taxon>Pseudomonadati</taxon>
        <taxon>Pseudomonadota</taxon>
        <taxon>Gammaproteobacteria</taxon>
        <taxon>Enterobacterales</taxon>
        <taxon>Yersiniaceae</taxon>
        <taxon>Serratia</taxon>
    </lineage>
</organism>
<dbReference type="Gene3D" id="3.40.50.1820">
    <property type="entry name" value="alpha/beta hydrolase"/>
    <property type="match status" value="1"/>
</dbReference>
<evidence type="ECO:0000259" key="1">
    <source>
        <dbReference type="Pfam" id="PF00561"/>
    </source>
</evidence>
<proteinExistence type="predicted"/>
<protein>
    <submittedName>
        <fullName evidence="2">Pimeloyl-ACP methyl ester carboxylesterase</fullName>
    </submittedName>
</protein>